<evidence type="ECO:0000313" key="3">
    <source>
        <dbReference type="Proteomes" id="UP000527355"/>
    </source>
</evidence>
<evidence type="ECO:0000313" key="2">
    <source>
        <dbReference type="EMBL" id="KAF6270793.1"/>
    </source>
</evidence>
<comment type="caution">
    <text evidence="2">The sequence shown here is derived from an EMBL/GenBank/DDBJ whole genome shotgun (WGS) entry which is preliminary data.</text>
</comment>
<organism evidence="2 3">
    <name type="scientific">Myotis myotis</name>
    <name type="common">Greater mouse-eared bat</name>
    <name type="synonym">Vespertilio myotis</name>
    <dbReference type="NCBI Taxonomy" id="51298"/>
    <lineage>
        <taxon>Eukaryota</taxon>
        <taxon>Metazoa</taxon>
        <taxon>Chordata</taxon>
        <taxon>Craniata</taxon>
        <taxon>Vertebrata</taxon>
        <taxon>Euteleostomi</taxon>
        <taxon>Mammalia</taxon>
        <taxon>Eutheria</taxon>
        <taxon>Laurasiatheria</taxon>
        <taxon>Chiroptera</taxon>
        <taxon>Yangochiroptera</taxon>
        <taxon>Vespertilionidae</taxon>
        <taxon>Myotis</taxon>
    </lineage>
</organism>
<dbReference type="AlphaFoldDB" id="A0A7J7R422"/>
<feature type="region of interest" description="Disordered" evidence="1">
    <location>
        <begin position="88"/>
        <end position="142"/>
    </location>
</feature>
<feature type="compositionally biased region" description="Low complexity" evidence="1">
    <location>
        <begin position="123"/>
        <end position="142"/>
    </location>
</feature>
<proteinExistence type="predicted"/>
<protein>
    <submittedName>
        <fullName evidence="2">Uncharacterized protein</fullName>
    </submittedName>
</protein>
<feature type="compositionally biased region" description="Low complexity" evidence="1">
    <location>
        <begin position="91"/>
        <end position="105"/>
    </location>
</feature>
<accession>A0A7J7R422</accession>
<dbReference type="Proteomes" id="UP000527355">
    <property type="component" value="Unassembled WGS sequence"/>
</dbReference>
<feature type="region of interest" description="Disordered" evidence="1">
    <location>
        <begin position="30"/>
        <end position="68"/>
    </location>
</feature>
<sequence length="142" mass="14387">MSHSSGQLSLGWSEAQGALWAPKPAARGCRAAGQTQAGRAVSVRTAAGTGGRRRAEKPHDQAPQSGHEAWCLSLRTKIMYPSVFKTGKEGAGSQSAQGGIAVRAGAGSGVRRGRLRRRDRLARSGGAAAANPAQSGAAAGDA</sequence>
<dbReference type="EMBL" id="JABWUV010000038">
    <property type="protein sequence ID" value="KAF6270793.1"/>
    <property type="molecule type" value="Genomic_DNA"/>
</dbReference>
<keyword evidence="3" id="KW-1185">Reference proteome</keyword>
<gene>
    <name evidence="2" type="ORF">mMyoMyo1_010922</name>
</gene>
<reference evidence="2 3" key="1">
    <citation type="journal article" date="2020" name="Nature">
        <title>Six reference-quality genomes reveal evolution of bat adaptations.</title>
        <authorList>
            <person name="Jebb D."/>
            <person name="Huang Z."/>
            <person name="Pippel M."/>
            <person name="Hughes G.M."/>
            <person name="Lavrichenko K."/>
            <person name="Devanna P."/>
            <person name="Winkler S."/>
            <person name="Jermiin L.S."/>
            <person name="Skirmuntt E.C."/>
            <person name="Katzourakis A."/>
            <person name="Burkitt-Gray L."/>
            <person name="Ray D.A."/>
            <person name="Sullivan K.A.M."/>
            <person name="Roscito J.G."/>
            <person name="Kirilenko B.M."/>
            <person name="Davalos L.M."/>
            <person name="Corthals A.P."/>
            <person name="Power M.L."/>
            <person name="Jones G."/>
            <person name="Ransome R.D."/>
            <person name="Dechmann D.K.N."/>
            <person name="Locatelli A.G."/>
            <person name="Puechmaille S.J."/>
            <person name="Fedrigo O."/>
            <person name="Jarvis E.D."/>
            <person name="Hiller M."/>
            <person name="Vernes S.C."/>
            <person name="Myers E.W."/>
            <person name="Teeling E.C."/>
        </authorList>
    </citation>
    <scope>NUCLEOTIDE SEQUENCE [LARGE SCALE GENOMIC DNA]</scope>
    <source>
        <strain evidence="2">MMyoMyo1</strain>
        <tissue evidence="2">Flight muscle</tissue>
    </source>
</reference>
<feature type="compositionally biased region" description="Basic residues" evidence="1">
    <location>
        <begin position="111"/>
        <end position="120"/>
    </location>
</feature>
<evidence type="ECO:0000256" key="1">
    <source>
        <dbReference type="SAM" id="MobiDB-lite"/>
    </source>
</evidence>
<name>A0A7J7R422_MYOMY</name>